<name>A0A1C0YNJ7_9BACL</name>
<dbReference type="PANTHER" id="PTHR33376">
    <property type="match status" value="1"/>
</dbReference>
<dbReference type="AlphaFoldDB" id="A0A1C0YNJ7"/>
<evidence type="ECO:0000256" key="1">
    <source>
        <dbReference type="ARBA" id="ARBA00009023"/>
    </source>
</evidence>
<accession>A0A1C0YNJ7</accession>
<dbReference type="InterPro" id="IPR038404">
    <property type="entry name" value="TRAP_DctP_sf"/>
</dbReference>
<dbReference type="NCBIfam" id="NF037995">
    <property type="entry name" value="TRAP_S1"/>
    <property type="match status" value="1"/>
</dbReference>
<dbReference type="NCBIfam" id="TIGR00787">
    <property type="entry name" value="dctP"/>
    <property type="match status" value="1"/>
</dbReference>
<evidence type="ECO:0000313" key="4">
    <source>
        <dbReference type="EMBL" id="OCS88755.1"/>
    </source>
</evidence>
<sequence>MFFGFLLWPSTTQTLPYDDEQQALDEQITIKISHVVAQNTPKGLAAQHFANLVEQKSNGHIDVQVFANAVLYNDETELAALQHNDVQMIMPTVSKMTTEVPAWAVLDIPYLFHDAQHVERFFTSEEAQQLLAMSSVDNVIPRAFWANGFKHFLSELPITKIDDFQQQYVRIMDSHILKEQFTLLDATPITLAFQDIFSNAKAQTYTIQENTFSNIASKNIDGFQPYVTVSAHGLLSYVVLINEDFYTQLPPDVQQIIDEALHETTAWHFAQSAQLNKQAYATLQQRAEISTLSDIEKRRFQQRMAPIYEAYANTHYKQIIDTFAQ</sequence>
<dbReference type="PIRSF" id="PIRSF006470">
    <property type="entry name" value="DctB"/>
    <property type="match status" value="1"/>
</dbReference>
<dbReference type="EMBL" id="MASJ01000001">
    <property type="protein sequence ID" value="OCS88755.1"/>
    <property type="molecule type" value="Genomic_DNA"/>
</dbReference>
<protein>
    <recommendedName>
        <fullName evidence="6">C4-dicarboxylate ABC transporter</fullName>
    </recommendedName>
</protein>
<evidence type="ECO:0000313" key="5">
    <source>
        <dbReference type="Proteomes" id="UP000093199"/>
    </source>
</evidence>
<dbReference type="GO" id="GO:0055085">
    <property type="term" value="P:transmembrane transport"/>
    <property type="evidence" value="ECO:0007669"/>
    <property type="project" value="InterPro"/>
</dbReference>
<organism evidence="4 5">
    <name type="scientific">Caryophanon tenue</name>
    <dbReference type="NCBI Taxonomy" id="33978"/>
    <lineage>
        <taxon>Bacteria</taxon>
        <taxon>Bacillati</taxon>
        <taxon>Bacillota</taxon>
        <taxon>Bacilli</taxon>
        <taxon>Bacillales</taxon>
        <taxon>Caryophanaceae</taxon>
        <taxon>Caryophanon</taxon>
    </lineage>
</organism>
<keyword evidence="3" id="KW-0732">Signal</keyword>
<dbReference type="PANTHER" id="PTHR33376:SF7">
    <property type="entry name" value="C4-DICARBOXYLATE-BINDING PROTEIN DCTB"/>
    <property type="match status" value="1"/>
</dbReference>
<gene>
    <name evidence="4" type="ORF">A6M13_01515</name>
</gene>
<evidence type="ECO:0000256" key="2">
    <source>
        <dbReference type="ARBA" id="ARBA00022448"/>
    </source>
</evidence>
<dbReference type="STRING" id="33978.A6M13_01515"/>
<keyword evidence="5" id="KW-1185">Reference proteome</keyword>
<dbReference type="GO" id="GO:0030288">
    <property type="term" value="C:outer membrane-bounded periplasmic space"/>
    <property type="evidence" value="ECO:0007669"/>
    <property type="project" value="InterPro"/>
</dbReference>
<dbReference type="InterPro" id="IPR018389">
    <property type="entry name" value="DctP_fam"/>
</dbReference>
<comment type="similarity">
    <text evidence="1">Belongs to the bacterial solute-binding protein 7 family.</text>
</comment>
<keyword evidence="2" id="KW-0813">Transport</keyword>
<evidence type="ECO:0008006" key="6">
    <source>
        <dbReference type="Google" id="ProtNLM"/>
    </source>
</evidence>
<dbReference type="Pfam" id="PF03480">
    <property type="entry name" value="DctP"/>
    <property type="match status" value="1"/>
</dbReference>
<proteinExistence type="inferred from homology"/>
<dbReference type="InterPro" id="IPR004682">
    <property type="entry name" value="TRAP_DctP"/>
</dbReference>
<evidence type="ECO:0000256" key="3">
    <source>
        <dbReference type="ARBA" id="ARBA00022729"/>
    </source>
</evidence>
<dbReference type="Proteomes" id="UP000093199">
    <property type="component" value="Unassembled WGS sequence"/>
</dbReference>
<comment type="caution">
    <text evidence="4">The sequence shown here is derived from an EMBL/GenBank/DDBJ whole genome shotgun (WGS) entry which is preliminary data.</text>
</comment>
<dbReference type="Gene3D" id="3.40.190.170">
    <property type="entry name" value="Bacterial extracellular solute-binding protein, family 7"/>
    <property type="match status" value="1"/>
</dbReference>
<reference evidence="4 5" key="1">
    <citation type="submission" date="2016-07" db="EMBL/GenBank/DDBJ databases">
        <title>Caryophanon tenue genome sequencing.</title>
        <authorList>
            <person name="Verma A."/>
            <person name="Pal Y."/>
            <person name="Krishnamurthi S."/>
        </authorList>
    </citation>
    <scope>NUCLEOTIDE SEQUENCE [LARGE SCALE GENOMIC DNA]</scope>
    <source>
        <strain evidence="4 5">DSM 14152</strain>
    </source>
</reference>